<keyword evidence="3" id="KW-1185">Reference proteome</keyword>
<evidence type="ECO:0000256" key="1">
    <source>
        <dbReference type="SAM" id="Phobius"/>
    </source>
</evidence>
<comment type="caution">
    <text evidence="2">The sequence shown here is derived from an EMBL/GenBank/DDBJ whole genome shotgun (WGS) entry which is preliminary data.</text>
</comment>
<gene>
    <name evidence="2" type="ORF">E2F49_03075</name>
</gene>
<feature type="transmembrane region" description="Helical" evidence="1">
    <location>
        <begin position="174"/>
        <end position="191"/>
    </location>
</feature>
<name>A0A4R5UD49_9GAMM</name>
<keyword evidence="1" id="KW-1133">Transmembrane helix</keyword>
<protein>
    <recommendedName>
        <fullName evidence="4">ABC transporter permease</fullName>
    </recommendedName>
</protein>
<evidence type="ECO:0000313" key="2">
    <source>
        <dbReference type="EMBL" id="TDK33046.1"/>
    </source>
</evidence>
<dbReference type="AlphaFoldDB" id="A0A4R5UD49"/>
<dbReference type="EMBL" id="SMTG01000002">
    <property type="protein sequence ID" value="TDK33046.1"/>
    <property type="molecule type" value="Genomic_DNA"/>
</dbReference>
<feature type="transmembrane region" description="Helical" evidence="1">
    <location>
        <begin position="216"/>
        <end position="236"/>
    </location>
</feature>
<feature type="transmembrane region" description="Helical" evidence="1">
    <location>
        <begin position="149"/>
        <end position="167"/>
    </location>
</feature>
<proteinExistence type="predicted"/>
<accession>A0A4R5UD49</accession>
<keyword evidence="1" id="KW-0472">Membrane</keyword>
<sequence>MIGVLFQVELLKTRRSMVAVMTLLCPLVIVLLAFVITVRAWDPPEMTGRDMVQFWFTVMDMWTMLVLPLFLAVTTGLINGNEHRNHTWRVMLSLPIDADALYTAKLLLSVALMLCAHALLLVATVIALFALGWVGYDIDGVFALRSTRVLWAAPLAAMAMLVVQHSLSWHLRSIVVPFTVAVIGAFLGLYTNDSKQWWLIPWTYADVATTARTVEAQVLATVLGPVMAVALYLIALKRVRTQEVEQ</sequence>
<feature type="transmembrane region" description="Helical" evidence="1">
    <location>
        <begin position="20"/>
        <end position="41"/>
    </location>
</feature>
<dbReference type="CDD" id="cd21809">
    <property type="entry name" value="ABC-2_lan_permease-like"/>
    <property type="match status" value="1"/>
</dbReference>
<dbReference type="Proteomes" id="UP000295543">
    <property type="component" value="Unassembled WGS sequence"/>
</dbReference>
<dbReference type="OrthoDB" id="6388458at2"/>
<feature type="transmembrane region" description="Helical" evidence="1">
    <location>
        <begin position="101"/>
        <end position="129"/>
    </location>
</feature>
<reference evidence="2 3" key="1">
    <citation type="submission" date="2019-03" db="EMBL/GenBank/DDBJ databases">
        <title>Luteimonas zhaokaii sp.nov., isolated from the rectal contents of Plateau pika in Yushu, Qinghai Province, China.</title>
        <authorList>
            <person name="Zhang G."/>
        </authorList>
    </citation>
    <scope>NUCLEOTIDE SEQUENCE [LARGE SCALE GENOMIC DNA]</scope>
    <source>
        <strain evidence="2 3">THG-MD21</strain>
    </source>
</reference>
<dbReference type="Pfam" id="PF12730">
    <property type="entry name" value="ABC2_membrane_4"/>
    <property type="match status" value="1"/>
</dbReference>
<keyword evidence="1" id="KW-0812">Transmembrane</keyword>
<organism evidence="2 3">
    <name type="scientific">Luteimonas terrae</name>
    <dbReference type="NCBI Taxonomy" id="1530191"/>
    <lineage>
        <taxon>Bacteria</taxon>
        <taxon>Pseudomonadati</taxon>
        <taxon>Pseudomonadota</taxon>
        <taxon>Gammaproteobacteria</taxon>
        <taxon>Lysobacterales</taxon>
        <taxon>Lysobacteraceae</taxon>
        <taxon>Luteimonas</taxon>
    </lineage>
</organism>
<feature type="transmembrane region" description="Helical" evidence="1">
    <location>
        <begin position="61"/>
        <end position="80"/>
    </location>
</feature>
<dbReference type="RefSeq" id="WP_133392556.1">
    <property type="nucleotide sequence ID" value="NZ_SMTG01000002.1"/>
</dbReference>
<evidence type="ECO:0000313" key="3">
    <source>
        <dbReference type="Proteomes" id="UP000295543"/>
    </source>
</evidence>
<evidence type="ECO:0008006" key="4">
    <source>
        <dbReference type="Google" id="ProtNLM"/>
    </source>
</evidence>